<comment type="caution">
    <text evidence="4">The sequence shown here is derived from an EMBL/GenBank/DDBJ whole genome shotgun (WGS) entry which is preliminary data.</text>
</comment>
<dbReference type="Pfam" id="PF08240">
    <property type="entry name" value="ADH_N"/>
    <property type="match status" value="1"/>
</dbReference>
<dbReference type="SMART" id="SM00829">
    <property type="entry name" value="PKS_ER"/>
    <property type="match status" value="1"/>
</dbReference>
<keyword evidence="5" id="KW-1185">Reference proteome</keyword>
<keyword evidence="1" id="KW-0521">NADP</keyword>
<evidence type="ECO:0000256" key="2">
    <source>
        <dbReference type="ARBA" id="ARBA00023002"/>
    </source>
</evidence>
<feature type="domain" description="Enoyl reductase (ER)" evidence="3">
    <location>
        <begin position="15"/>
        <end position="328"/>
    </location>
</feature>
<dbReference type="EMBL" id="BMVG01000017">
    <property type="protein sequence ID" value="GHE08498.1"/>
    <property type="molecule type" value="Genomic_DNA"/>
</dbReference>
<dbReference type="SUPFAM" id="SSF51735">
    <property type="entry name" value="NAD(P)-binding Rossmann-fold domains"/>
    <property type="match status" value="1"/>
</dbReference>
<dbReference type="SUPFAM" id="SSF50129">
    <property type="entry name" value="GroES-like"/>
    <property type="match status" value="1"/>
</dbReference>
<reference evidence="4" key="2">
    <citation type="submission" date="2020-09" db="EMBL/GenBank/DDBJ databases">
        <authorList>
            <person name="Sun Q."/>
            <person name="Ohkuma M."/>
        </authorList>
    </citation>
    <scope>NUCLEOTIDE SEQUENCE</scope>
    <source>
        <strain evidence="4">JCM 4714</strain>
    </source>
</reference>
<dbReference type="AlphaFoldDB" id="A0A918YMH5"/>
<dbReference type="GO" id="GO:0016651">
    <property type="term" value="F:oxidoreductase activity, acting on NAD(P)H"/>
    <property type="evidence" value="ECO:0007669"/>
    <property type="project" value="TreeGrafter"/>
</dbReference>
<accession>A0A918YMH5</accession>
<evidence type="ECO:0000259" key="3">
    <source>
        <dbReference type="SMART" id="SM00829"/>
    </source>
</evidence>
<sequence length="334" mass="35390">MAERTMRAVVTERPGGPEVLRLREVPRPSARPGWTLVRITAFGLNRSELFTRRGWSPGVELPRILGIEGVGVVAESVDPRLPEGTAVAAAMGGLGRLFDGTYAEYALIPSAQLMPVRTGLPWPLVAAVPEAYLTAYGSLEALETRPGQRLLVRAATSGVGMAALDLARDLGLEVAGTTRDPAKAAAVRAAGAEHVVLDQGGALPDRVKEVWSDGADRILDLVGGPALLDSLRSLAPRGRVCCTGCLSDEWVVPSFEPLEHIPSGAALTTFSSSLVNTGEWAAQALQEILDRIADGSVRPALDQVFPLAELPDAHRYMEENRAIGKVVGSNVQDA</sequence>
<dbReference type="InterPro" id="IPR011032">
    <property type="entry name" value="GroES-like_sf"/>
</dbReference>
<reference evidence="4" key="1">
    <citation type="journal article" date="2014" name="Int. J. Syst. Evol. Microbiol.">
        <title>Complete genome sequence of Corynebacterium casei LMG S-19264T (=DSM 44701T), isolated from a smear-ripened cheese.</title>
        <authorList>
            <consortium name="US DOE Joint Genome Institute (JGI-PGF)"/>
            <person name="Walter F."/>
            <person name="Albersmeier A."/>
            <person name="Kalinowski J."/>
            <person name="Ruckert C."/>
        </authorList>
    </citation>
    <scope>NUCLEOTIDE SEQUENCE</scope>
    <source>
        <strain evidence="4">JCM 4714</strain>
    </source>
</reference>
<proteinExistence type="predicted"/>
<evidence type="ECO:0000256" key="1">
    <source>
        <dbReference type="ARBA" id="ARBA00022857"/>
    </source>
</evidence>
<dbReference type="InterPro" id="IPR036291">
    <property type="entry name" value="NAD(P)-bd_dom_sf"/>
</dbReference>
<dbReference type="Pfam" id="PF13602">
    <property type="entry name" value="ADH_zinc_N_2"/>
    <property type="match status" value="1"/>
</dbReference>
<name>A0A918YMH5_9ACTN</name>
<keyword evidence="2" id="KW-0560">Oxidoreductase</keyword>
<evidence type="ECO:0000313" key="4">
    <source>
        <dbReference type="EMBL" id="GHE08498.1"/>
    </source>
</evidence>
<protein>
    <submittedName>
        <fullName evidence="4">NADPH:quinone reductase</fullName>
    </submittedName>
</protein>
<dbReference type="GO" id="GO:0070402">
    <property type="term" value="F:NADPH binding"/>
    <property type="evidence" value="ECO:0007669"/>
    <property type="project" value="TreeGrafter"/>
</dbReference>
<dbReference type="Proteomes" id="UP000655443">
    <property type="component" value="Unassembled WGS sequence"/>
</dbReference>
<dbReference type="InterPro" id="IPR020843">
    <property type="entry name" value="ER"/>
</dbReference>
<organism evidence="4 5">
    <name type="scientific">Streptomyces alanosinicus</name>
    <dbReference type="NCBI Taxonomy" id="68171"/>
    <lineage>
        <taxon>Bacteria</taxon>
        <taxon>Bacillati</taxon>
        <taxon>Actinomycetota</taxon>
        <taxon>Actinomycetes</taxon>
        <taxon>Kitasatosporales</taxon>
        <taxon>Streptomycetaceae</taxon>
        <taxon>Streptomyces</taxon>
    </lineage>
</organism>
<dbReference type="Gene3D" id="3.90.180.10">
    <property type="entry name" value="Medium-chain alcohol dehydrogenases, catalytic domain"/>
    <property type="match status" value="1"/>
</dbReference>
<evidence type="ECO:0000313" key="5">
    <source>
        <dbReference type="Proteomes" id="UP000655443"/>
    </source>
</evidence>
<dbReference type="PANTHER" id="PTHR48106:SF18">
    <property type="entry name" value="QUINONE OXIDOREDUCTASE PIG3"/>
    <property type="match status" value="1"/>
</dbReference>
<dbReference type="RefSeq" id="WP_189956531.1">
    <property type="nucleotide sequence ID" value="NZ_BMVG01000017.1"/>
</dbReference>
<dbReference type="InterPro" id="IPR013154">
    <property type="entry name" value="ADH-like_N"/>
</dbReference>
<dbReference type="PANTHER" id="PTHR48106">
    <property type="entry name" value="QUINONE OXIDOREDUCTASE PIG3-RELATED"/>
    <property type="match status" value="1"/>
</dbReference>
<dbReference type="Gene3D" id="3.40.50.720">
    <property type="entry name" value="NAD(P)-binding Rossmann-like Domain"/>
    <property type="match status" value="1"/>
</dbReference>
<gene>
    <name evidence="4" type="ORF">GCM10010339_57330</name>
</gene>